<feature type="compositionally biased region" description="Basic and acidic residues" evidence="1">
    <location>
        <begin position="1"/>
        <end position="22"/>
    </location>
</feature>
<feature type="region of interest" description="Disordered" evidence="1">
    <location>
        <begin position="1"/>
        <end position="46"/>
    </location>
</feature>
<reference evidence="2" key="1">
    <citation type="submission" date="2023-08" db="EMBL/GenBank/DDBJ databases">
        <title>Black Yeasts Isolated from many extreme environments.</title>
        <authorList>
            <person name="Coleine C."/>
            <person name="Stajich J.E."/>
            <person name="Selbmann L."/>
        </authorList>
    </citation>
    <scope>NUCLEOTIDE SEQUENCE</scope>
    <source>
        <strain evidence="2">CCFEE 5810</strain>
    </source>
</reference>
<dbReference type="Proteomes" id="UP001310594">
    <property type="component" value="Unassembled WGS sequence"/>
</dbReference>
<comment type="caution">
    <text evidence="2">The sequence shown here is derived from an EMBL/GenBank/DDBJ whole genome shotgun (WGS) entry which is preliminary data.</text>
</comment>
<name>A0AAN7ZTM7_9PEZI</name>
<evidence type="ECO:0000313" key="3">
    <source>
        <dbReference type="Proteomes" id="UP001310594"/>
    </source>
</evidence>
<accession>A0AAN7ZTM7</accession>
<dbReference type="EMBL" id="JAVRQU010000010">
    <property type="protein sequence ID" value="KAK5698104.1"/>
    <property type="molecule type" value="Genomic_DNA"/>
</dbReference>
<sequence>MASKEEWQVIRPRDNNHQKAVKELTVSSKTSTRVESDRDTASQSKANSLWQKLPGEIRNQIYELLSAPSPSDSTSSNCVRFGSWHPASKDQEKYHRFEEPGLLKAAKWIRLEARQIYFQTPIEIAVTTSDIAPACEWLRTIAASNVKQDKSLGQITLWLTDGNWDDIESWLPLAALVREYRFGPFLKAYEEEDASQQSEYCIEIMQAHSWHHRFVAALKEVIALGIKAREHSWSNGELEVAYWKWMEAQANMMTTKKSRRQRRATAWAAGASRRQYIYLPRSWSKRDMSESAARSQLISEAQ</sequence>
<evidence type="ECO:0000256" key="1">
    <source>
        <dbReference type="SAM" id="MobiDB-lite"/>
    </source>
</evidence>
<proteinExistence type="predicted"/>
<dbReference type="AlphaFoldDB" id="A0AAN7ZTM7"/>
<gene>
    <name evidence="2" type="ORF">LTR97_007064</name>
</gene>
<evidence type="ECO:0000313" key="2">
    <source>
        <dbReference type="EMBL" id="KAK5698104.1"/>
    </source>
</evidence>
<protein>
    <submittedName>
        <fullName evidence="2">Uncharacterized protein</fullName>
    </submittedName>
</protein>
<organism evidence="2 3">
    <name type="scientific">Elasticomyces elasticus</name>
    <dbReference type="NCBI Taxonomy" id="574655"/>
    <lineage>
        <taxon>Eukaryota</taxon>
        <taxon>Fungi</taxon>
        <taxon>Dikarya</taxon>
        <taxon>Ascomycota</taxon>
        <taxon>Pezizomycotina</taxon>
        <taxon>Dothideomycetes</taxon>
        <taxon>Dothideomycetidae</taxon>
        <taxon>Mycosphaerellales</taxon>
        <taxon>Teratosphaeriaceae</taxon>
        <taxon>Elasticomyces</taxon>
    </lineage>
</organism>